<geneLocation type="plasmid" evidence="2">
    <name>pemeittgr7c</name>
</geneLocation>
<keyword evidence="2" id="KW-1185">Reference proteome</keyword>
<evidence type="ECO:0000313" key="2">
    <source>
        <dbReference type="Proteomes" id="UP000510721"/>
    </source>
</evidence>
<dbReference type="KEGG" id="emx:FKV68_33590"/>
<gene>
    <name evidence="1" type="ORF">FKV68_33590</name>
</gene>
<dbReference type="EMBL" id="CP041241">
    <property type="protein sequence ID" value="QLL66182.1"/>
    <property type="molecule type" value="Genomic_DNA"/>
</dbReference>
<sequence>MFYLGGMTLGYFEPPVSKAPVRNEKAASNAVRVDVAAEREREQEQEWARAFVTPWHLFY</sequence>
<organism evidence="1 2">
    <name type="scientific">Sinorhizobium mexicanum</name>
    <dbReference type="NCBI Taxonomy" id="375549"/>
    <lineage>
        <taxon>Bacteria</taxon>
        <taxon>Pseudomonadati</taxon>
        <taxon>Pseudomonadota</taxon>
        <taxon>Alphaproteobacteria</taxon>
        <taxon>Hyphomicrobiales</taxon>
        <taxon>Rhizobiaceae</taxon>
        <taxon>Sinorhizobium/Ensifer group</taxon>
        <taxon>Sinorhizobium</taxon>
    </lineage>
</organism>
<evidence type="ECO:0000313" key="1">
    <source>
        <dbReference type="EMBL" id="QLL66182.1"/>
    </source>
</evidence>
<dbReference type="RefSeq" id="WP_180943077.1">
    <property type="nucleotide sequence ID" value="NZ_CP041241.1"/>
</dbReference>
<accession>A0A859QJN8</accession>
<dbReference type="AlphaFoldDB" id="A0A859QJN8"/>
<protein>
    <submittedName>
        <fullName evidence="1">Uncharacterized protein</fullName>
    </submittedName>
</protein>
<reference evidence="1 2" key="1">
    <citation type="submission" date="2019-06" db="EMBL/GenBank/DDBJ databases">
        <title>Complete genome sequence of Ensifer mexicanus ITTG R7 isolated from nodules of Acacia angustissima (Mill.) Kuntze.</title>
        <authorList>
            <person name="Rincon-Rosales R."/>
            <person name="Rogel M.A."/>
            <person name="Guerrero G."/>
            <person name="Rincon-Molina C.I."/>
            <person name="Lopez-Lopez A."/>
            <person name="Martinez-Romero E."/>
        </authorList>
    </citation>
    <scope>NUCLEOTIDE SEQUENCE [LARGE SCALE GENOMIC DNA]</scope>
    <source>
        <strain evidence="1 2">ITTG R7</strain>
        <plasmid evidence="2">pemeittgr7c</plasmid>
    </source>
</reference>
<dbReference type="Proteomes" id="UP000510721">
    <property type="component" value="Plasmid pEmeITTGR7c"/>
</dbReference>
<name>A0A859QJN8_9HYPH</name>
<proteinExistence type="predicted"/>
<keyword evidence="1" id="KW-0614">Plasmid</keyword>